<comment type="pathway">
    <text evidence="3">Carbohydrate metabolism; galactose metabolism.</text>
</comment>
<evidence type="ECO:0000256" key="1">
    <source>
        <dbReference type="ARBA" id="ARBA00000083"/>
    </source>
</evidence>
<keyword evidence="8" id="KW-0299">Galactose metabolism</keyword>
<evidence type="ECO:0000256" key="5">
    <source>
        <dbReference type="ARBA" id="ARBA00013189"/>
    </source>
</evidence>
<evidence type="ECO:0000313" key="13">
    <source>
        <dbReference type="EMBL" id="SPX41842.1"/>
    </source>
</evidence>
<protein>
    <recommendedName>
        <fullName evidence="6">UDP-glucose 4-epimerase</fullName>
        <ecNumber evidence="5">5.1.3.2</ecNumber>
    </recommendedName>
    <alternativeName>
        <fullName evidence="11">Galactowaldenase</fullName>
    </alternativeName>
    <alternativeName>
        <fullName evidence="10">UDP-galactose 4-epimerase</fullName>
    </alternativeName>
</protein>
<keyword evidence="8" id="KW-0119">Carbohydrate metabolism</keyword>
<comment type="catalytic activity">
    <reaction evidence="1">
        <text>UDP-alpha-D-glucose = UDP-alpha-D-galactose</text>
        <dbReference type="Rhea" id="RHEA:22168"/>
        <dbReference type="ChEBI" id="CHEBI:58885"/>
        <dbReference type="ChEBI" id="CHEBI:66914"/>
        <dbReference type="EC" id="5.1.3.2"/>
    </reaction>
</comment>
<evidence type="ECO:0000256" key="10">
    <source>
        <dbReference type="ARBA" id="ARBA00031367"/>
    </source>
</evidence>
<comment type="similarity">
    <text evidence="4">Belongs to the NAD(P)-dependent epimerase/dehydratase family.</text>
</comment>
<keyword evidence="9 13" id="KW-0413">Isomerase</keyword>
<keyword evidence="7" id="KW-0520">NAD</keyword>
<dbReference type="PANTHER" id="PTHR43725:SF47">
    <property type="entry name" value="UDP-GLUCOSE 4-EPIMERASE"/>
    <property type="match status" value="1"/>
</dbReference>
<reference evidence="13 14" key="1">
    <citation type="submission" date="2018-06" db="EMBL/GenBank/DDBJ databases">
        <authorList>
            <consortium name="Pathogen Informatics"/>
            <person name="Doyle S."/>
        </authorList>
    </citation>
    <scope>NUCLEOTIDE SEQUENCE [LARGE SCALE GENOMIC DNA]</scope>
    <source>
        <strain evidence="13 14">NCTC11872</strain>
    </source>
</reference>
<evidence type="ECO:0000256" key="11">
    <source>
        <dbReference type="ARBA" id="ARBA00033067"/>
    </source>
</evidence>
<dbReference type="EC" id="5.1.3.2" evidence="5"/>
<dbReference type="AlphaFoldDB" id="A0A2X1QNG1"/>
<accession>A0A2X1QNG1</accession>
<evidence type="ECO:0000256" key="8">
    <source>
        <dbReference type="ARBA" id="ARBA00023144"/>
    </source>
</evidence>
<dbReference type="Pfam" id="PF01370">
    <property type="entry name" value="Epimerase"/>
    <property type="match status" value="1"/>
</dbReference>
<evidence type="ECO:0000256" key="9">
    <source>
        <dbReference type="ARBA" id="ARBA00023235"/>
    </source>
</evidence>
<dbReference type="InterPro" id="IPR001509">
    <property type="entry name" value="Epimerase_deHydtase"/>
</dbReference>
<gene>
    <name evidence="13" type="primary">galE_2</name>
    <name evidence="13" type="ORF">NCTC11872_01458</name>
</gene>
<dbReference type="InterPro" id="IPR036291">
    <property type="entry name" value="NAD(P)-bd_dom_sf"/>
</dbReference>
<evidence type="ECO:0000256" key="3">
    <source>
        <dbReference type="ARBA" id="ARBA00004947"/>
    </source>
</evidence>
<comment type="cofactor">
    <cofactor evidence="2">
        <name>NAD(+)</name>
        <dbReference type="ChEBI" id="CHEBI:57540"/>
    </cofactor>
</comment>
<sequence length="228" mass="25233">MKKAGVWNFVFSSSATVYGDPKIIPITEDCEVGGTTNPYGTSKYMVEQILRDTAKAEPKFSMTILRYFNPVGAHESGLIGEDPNGIPNNLLPYISQVAIGKLAQLSVFGSDYDTHDGTGVRDYIHVVDLAVGHLKALQRHENDAGLHIYNLGTGHGYSVLDMVKAFEKANNITIAYKLVERRSGDIATCYSDPSLAAKELGWVAERGLEKMMQDTWNWQKNNPKGYRD</sequence>
<evidence type="ECO:0000256" key="6">
    <source>
        <dbReference type="ARBA" id="ARBA00018569"/>
    </source>
</evidence>
<dbReference type="NCBIfam" id="TIGR01179">
    <property type="entry name" value="galE"/>
    <property type="match status" value="1"/>
</dbReference>
<dbReference type="Proteomes" id="UP000249936">
    <property type="component" value="Unassembled WGS sequence"/>
</dbReference>
<dbReference type="GO" id="GO:0006012">
    <property type="term" value="P:galactose metabolic process"/>
    <property type="evidence" value="ECO:0007669"/>
    <property type="project" value="UniProtKB-UniPathway"/>
</dbReference>
<dbReference type="GO" id="GO:0005829">
    <property type="term" value="C:cytosol"/>
    <property type="evidence" value="ECO:0007669"/>
    <property type="project" value="TreeGrafter"/>
</dbReference>
<dbReference type="InterPro" id="IPR005886">
    <property type="entry name" value="UDP_G4E"/>
</dbReference>
<evidence type="ECO:0000256" key="4">
    <source>
        <dbReference type="ARBA" id="ARBA00007637"/>
    </source>
</evidence>
<name>A0A2X1QNG1_HAEIF</name>
<dbReference type="UniPathway" id="UPA00214"/>
<evidence type="ECO:0000313" key="14">
    <source>
        <dbReference type="Proteomes" id="UP000249936"/>
    </source>
</evidence>
<dbReference type="Gene3D" id="3.40.50.720">
    <property type="entry name" value="NAD(P)-binding Rossmann-like Domain"/>
    <property type="match status" value="1"/>
</dbReference>
<feature type="domain" description="NAD-dependent epimerase/dehydratase" evidence="12">
    <location>
        <begin position="1"/>
        <end position="152"/>
    </location>
</feature>
<dbReference type="GO" id="GO:0003978">
    <property type="term" value="F:UDP-glucose 4-epimerase activity"/>
    <property type="evidence" value="ECO:0007669"/>
    <property type="project" value="UniProtKB-EC"/>
</dbReference>
<dbReference type="EMBL" id="UASK01000005">
    <property type="protein sequence ID" value="SPX41842.1"/>
    <property type="molecule type" value="Genomic_DNA"/>
</dbReference>
<dbReference type="SUPFAM" id="SSF51735">
    <property type="entry name" value="NAD(P)-binding Rossmann-fold domains"/>
    <property type="match status" value="1"/>
</dbReference>
<organism evidence="13 14">
    <name type="scientific">Haemophilus influenzae</name>
    <dbReference type="NCBI Taxonomy" id="727"/>
    <lineage>
        <taxon>Bacteria</taxon>
        <taxon>Pseudomonadati</taxon>
        <taxon>Pseudomonadota</taxon>
        <taxon>Gammaproteobacteria</taxon>
        <taxon>Pasteurellales</taxon>
        <taxon>Pasteurellaceae</taxon>
        <taxon>Haemophilus</taxon>
    </lineage>
</organism>
<dbReference type="Gene3D" id="3.90.25.10">
    <property type="entry name" value="UDP-galactose 4-epimerase, domain 1"/>
    <property type="match status" value="1"/>
</dbReference>
<evidence type="ECO:0000259" key="12">
    <source>
        <dbReference type="Pfam" id="PF01370"/>
    </source>
</evidence>
<evidence type="ECO:0000256" key="7">
    <source>
        <dbReference type="ARBA" id="ARBA00023027"/>
    </source>
</evidence>
<dbReference type="PRINTS" id="PR01713">
    <property type="entry name" value="NUCEPIMERASE"/>
</dbReference>
<dbReference type="PANTHER" id="PTHR43725">
    <property type="entry name" value="UDP-GLUCOSE 4-EPIMERASE"/>
    <property type="match status" value="1"/>
</dbReference>
<evidence type="ECO:0000256" key="2">
    <source>
        <dbReference type="ARBA" id="ARBA00001911"/>
    </source>
</evidence>
<proteinExistence type="inferred from homology"/>